<dbReference type="CDD" id="cd16279">
    <property type="entry name" value="metallo-hydrolase-like_MBL-fold"/>
    <property type="match status" value="1"/>
</dbReference>
<dbReference type="PANTHER" id="PTHR42663">
    <property type="entry name" value="HYDROLASE C777.06C-RELATED-RELATED"/>
    <property type="match status" value="1"/>
</dbReference>
<dbReference type="AlphaFoldDB" id="A0A921FEK9"/>
<dbReference type="SMART" id="SM00849">
    <property type="entry name" value="Lactamase_B"/>
    <property type="match status" value="1"/>
</dbReference>
<evidence type="ECO:0000259" key="1">
    <source>
        <dbReference type="SMART" id="SM00849"/>
    </source>
</evidence>
<protein>
    <submittedName>
        <fullName evidence="2">MBL fold metallo-hydrolase</fullName>
    </submittedName>
</protein>
<dbReference type="InterPro" id="IPR001279">
    <property type="entry name" value="Metallo-B-lactamas"/>
</dbReference>
<reference evidence="2" key="1">
    <citation type="journal article" date="2021" name="PeerJ">
        <title>Extensive microbial diversity within the chicken gut microbiome revealed by metagenomics and culture.</title>
        <authorList>
            <person name="Gilroy R."/>
            <person name="Ravi A."/>
            <person name="Getino M."/>
            <person name="Pursley I."/>
            <person name="Horton D.L."/>
            <person name="Alikhan N.F."/>
            <person name="Baker D."/>
            <person name="Gharbi K."/>
            <person name="Hall N."/>
            <person name="Watson M."/>
            <person name="Adriaenssens E.M."/>
            <person name="Foster-Nyarko E."/>
            <person name="Jarju S."/>
            <person name="Secka A."/>
            <person name="Antonio M."/>
            <person name="Oren A."/>
            <person name="Chaudhuri R.R."/>
            <person name="La Ragione R."/>
            <person name="Hildebrand F."/>
            <person name="Pallen M.J."/>
        </authorList>
    </citation>
    <scope>NUCLEOTIDE SEQUENCE</scope>
    <source>
        <strain evidence="2">CHK165-8395</strain>
    </source>
</reference>
<feature type="domain" description="Metallo-beta-lactamase" evidence="1">
    <location>
        <begin position="30"/>
        <end position="223"/>
    </location>
</feature>
<dbReference type="SUPFAM" id="SSF56281">
    <property type="entry name" value="Metallo-hydrolase/oxidoreductase"/>
    <property type="match status" value="1"/>
</dbReference>
<feature type="non-terminal residue" evidence="2">
    <location>
        <position position="1"/>
    </location>
</feature>
<comment type="caution">
    <text evidence="2">The sequence shown here is derived from an EMBL/GenBank/DDBJ whole genome shotgun (WGS) entry which is preliminary data.</text>
</comment>
<gene>
    <name evidence="2" type="ORF">K8U81_03675</name>
</gene>
<dbReference type="PANTHER" id="PTHR42663:SF6">
    <property type="entry name" value="HYDROLASE C777.06C-RELATED"/>
    <property type="match status" value="1"/>
</dbReference>
<reference evidence="2" key="2">
    <citation type="submission" date="2021-09" db="EMBL/GenBank/DDBJ databases">
        <authorList>
            <person name="Gilroy R."/>
        </authorList>
    </citation>
    <scope>NUCLEOTIDE SEQUENCE</scope>
    <source>
        <strain evidence="2">CHK165-8395</strain>
    </source>
</reference>
<evidence type="ECO:0000313" key="3">
    <source>
        <dbReference type="Proteomes" id="UP000718012"/>
    </source>
</evidence>
<accession>A0A921FEK9</accession>
<dbReference type="InterPro" id="IPR036866">
    <property type="entry name" value="RibonucZ/Hydroxyglut_hydro"/>
</dbReference>
<organism evidence="2 3">
    <name type="scientific">Phocaeicola coprocola</name>
    <dbReference type="NCBI Taxonomy" id="310298"/>
    <lineage>
        <taxon>Bacteria</taxon>
        <taxon>Pseudomonadati</taxon>
        <taxon>Bacteroidota</taxon>
        <taxon>Bacteroidia</taxon>
        <taxon>Bacteroidales</taxon>
        <taxon>Bacteroidaceae</taxon>
        <taxon>Phocaeicola</taxon>
    </lineage>
</organism>
<dbReference type="Gene3D" id="3.60.15.10">
    <property type="entry name" value="Ribonuclease Z/Hydroxyacylglutathione hydrolase-like"/>
    <property type="match status" value="1"/>
</dbReference>
<sequence>IIGSGTSTGVPQIGCTCPVCTSTDPKDNRLRASAIVETDDARILIDCGPDFRTQVLRLPFEKIDGVLITHEHYDHVGGLDDLRPFCSFRDVPVYAEGYTAERLQRRMPYCFVEHPYPGVPSIPLSVIEPYKPFQVTNLSGHSLEVVPFRVMHGKLPILGYRVGKVAWITDMLTMPDESYEFLQGLDYLFINALRIEPHWTHQSLAEALEQASRIGAGETYFIHMSHHMGLHAEVEKQLPSHVHMAYDGLVVEQ</sequence>
<name>A0A921FEK9_9BACT</name>
<dbReference type="EMBL" id="DYXD01000080">
    <property type="protein sequence ID" value="HJF07280.1"/>
    <property type="molecule type" value="Genomic_DNA"/>
</dbReference>
<dbReference type="NCBIfam" id="NF002553">
    <property type="entry name" value="PRK02113.1"/>
    <property type="match status" value="1"/>
</dbReference>
<dbReference type="Proteomes" id="UP000718012">
    <property type="component" value="Unassembled WGS sequence"/>
</dbReference>
<evidence type="ECO:0000313" key="2">
    <source>
        <dbReference type="EMBL" id="HJF07280.1"/>
    </source>
</evidence>
<dbReference type="Pfam" id="PF12706">
    <property type="entry name" value="Lactamase_B_2"/>
    <property type="match status" value="1"/>
</dbReference>
<proteinExistence type="predicted"/>